<dbReference type="Proteomes" id="UP001515100">
    <property type="component" value="Unassembled WGS sequence"/>
</dbReference>
<reference evidence="1" key="1">
    <citation type="submission" date="2019-09" db="EMBL/GenBank/DDBJ databases">
        <authorList>
            <person name="Li J."/>
        </authorList>
    </citation>
    <scope>NUCLEOTIDE SEQUENCE [LARGE SCALE GENOMIC DNA]</scope>
    <source>
        <strain evidence="1">NRBC 14897</strain>
    </source>
</reference>
<dbReference type="AlphaFoldDB" id="A0A641AN91"/>
<keyword evidence="2" id="KW-1185">Reference proteome</keyword>
<name>A0A641AN91_9ACTN</name>
<evidence type="ECO:0000313" key="1">
    <source>
        <dbReference type="EMBL" id="KAA1376394.1"/>
    </source>
</evidence>
<evidence type="ECO:0000313" key="2">
    <source>
        <dbReference type="Proteomes" id="UP001515100"/>
    </source>
</evidence>
<sequence length="348" mass="37982">MTAGNYRGKHYTDWVDKVKELKRDDRLDEALTLLNGLVKAVESEAKSTGHGVPPFYYEQIAIIYRKRGDLAGELAILQRYDSQPAAPGSGAPKMAARLRKVNEMVAAAKEADAPPACPGCGVVLPEKPAKSATCPECGVGIVVRKRAGQAQLFTLEQAAELKVSDAAARERNKVLLLAGRIGFDEAAFDAQADELTARFGTPALLGDVYWALSNRRVIELSKDNDTFGLSSVYYEQAQFLHAEGRDWVQAATLRVQSTLASLSRYPELVFMRCPCPPCQTLPARTYTHDEVEASMPVPHLDCQKPPCVCVPSPKRDADGGLTITYEIDLDAISARAAKKPSLFKRIFG</sequence>
<dbReference type="OrthoDB" id="4578167at2"/>
<protein>
    <submittedName>
        <fullName evidence="1">Uncharacterized protein</fullName>
    </submittedName>
</protein>
<gene>
    <name evidence="1" type="ORF">ESP62_013265</name>
</gene>
<dbReference type="EMBL" id="SDPP02000003">
    <property type="protein sequence ID" value="KAA1376394.1"/>
    <property type="molecule type" value="Genomic_DNA"/>
</dbReference>
<dbReference type="RefSeq" id="WP_129184387.1">
    <property type="nucleotide sequence ID" value="NZ_JAGIOG010000001.1"/>
</dbReference>
<comment type="caution">
    <text evidence="1">The sequence shown here is derived from an EMBL/GenBank/DDBJ whole genome shotgun (WGS) entry which is preliminary data.</text>
</comment>
<proteinExistence type="predicted"/>
<accession>A0A641AN91</accession>
<organism evidence="1 2">
    <name type="scientific">Aeromicrobium fastidiosum</name>
    <dbReference type="NCBI Taxonomy" id="52699"/>
    <lineage>
        <taxon>Bacteria</taxon>
        <taxon>Bacillati</taxon>
        <taxon>Actinomycetota</taxon>
        <taxon>Actinomycetes</taxon>
        <taxon>Propionibacteriales</taxon>
        <taxon>Nocardioidaceae</taxon>
        <taxon>Aeromicrobium</taxon>
    </lineage>
</organism>